<accession>A0A251TBD7</accession>
<evidence type="ECO:0000256" key="6">
    <source>
        <dbReference type="ARBA" id="ARBA00029455"/>
    </source>
</evidence>
<dbReference type="GO" id="GO:0006364">
    <property type="term" value="P:rRNA processing"/>
    <property type="evidence" value="ECO:0007669"/>
    <property type="project" value="UniProtKB-KW"/>
</dbReference>
<dbReference type="EMBL" id="CM007900">
    <property type="protein sequence ID" value="OTG07962.1"/>
    <property type="molecule type" value="Genomic_DNA"/>
</dbReference>
<dbReference type="AlphaFoldDB" id="A0A251TBD7"/>
<dbReference type="InterPro" id="IPR012173">
    <property type="entry name" value="Mpp10"/>
</dbReference>
<dbReference type="Proteomes" id="UP000215914">
    <property type="component" value="Chromosome 11"/>
</dbReference>
<organism evidence="8 9">
    <name type="scientific">Helianthus annuus</name>
    <name type="common">Common sunflower</name>
    <dbReference type="NCBI Taxonomy" id="4232"/>
    <lineage>
        <taxon>Eukaryota</taxon>
        <taxon>Viridiplantae</taxon>
        <taxon>Streptophyta</taxon>
        <taxon>Embryophyta</taxon>
        <taxon>Tracheophyta</taxon>
        <taxon>Spermatophyta</taxon>
        <taxon>Magnoliopsida</taxon>
        <taxon>eudicotyledons</taxon>
        <taxon>Gunneridae</taxon>
        <taxon>Pentapetalae</taxon>
        <taxon>asterids</taxon>
        <taxon>campanulids</taxon>
        <taxon>Asterales</taxon>
        <taxon>Asteraceae</taxon>
        <taxon>Asteroideae</taxon>
        <taxon>Heliantheae alliance</taxon>
        <taxon>Heliantheae</taxon>
        <taxon>Helianthus</taxon>
    </lineage>
</organism>
<proteinExistence type="inferred from homology"/>
<dbReference type="PANTHER" id="PTHR17039">
    <property type="entry name" value="U3 SMALL NUCLEOLAR RIBONUCLEOPROTEIN PROTEIN MPP10"/>
    <property type="match status" value="1"/>
</dbReference>
<evidence type="ECO:0000313" key="8">
    <source>
        <dbReference type="EMBL" id="OTG07962.1"/>
    </source>
</evidence>
<evidence type="ECO:0000313" key="9">
    <source>
        <dbReference type="Proteomes" id="UP000215914"/>
    </source>
</evidence>
<protein>
    <submittedName>
        <fullName evidence="7 8">U3 small nucleolar ribonucleoprotein complex, subunit Mpp10</fullName>
    </submittedName>
</protein>
<keyword evidence="5 8" id="KW-0687">Ribonucleoprotein</keyword>
<evidence type="ECO:0000256" key="4">
    <source>
        <dbReference type="ARBA" id="ARBA00023242"/>
    </source>
</evidence>
<dbReference type="GO" id="GO:0005732">
    <property type="term" value="C:sno(s)RNA-containing ribonucleoprotein complex"/>
    <property type="evidence" value="ECO:0007669"/>
    <property type="project" value="InterPro"/>
</dbReference>
<dbReference type="GO" id="GO:0034457">
    <property type="term" value="C:Mpp10 complex"/>
    <property type="evidence" value="ECO:0007669"/>
    <property type="project" value="InterPro"/>
</dbReference>
<dbReference type="PANTHER" id="PTHR17039:SF0">
    <property type="entry name" value="U3 SMALL NUCLEOLAR RIBONUCLEOPROTEIN PROTEIN MPP10"/>
    <property type="match status" value="1"/>
</dbReference>
<dbReference type="STRING" id="4232.A0A251TBD7"/>
<gene>
    <name evidence="8" type="ORF">HannXRQ_Chr11g0336351</name>
    <name evidence="7" type="ORF">HanXRQr2_Chr11g0484691</name>
</gene>
<reference evidence="7 9" key="1">
    <citation type="journal article" date="2017" name="Nature">
        <title>The sunflower genome provides insights into oil metabolism, flowering and Asterid evolution.</title>
        <authorList>
            <person name="Badouin H."/>
            <person name="Gouzy J."/>
            <person name="Grassa C.J."/>
            <person name="Murat F."/>
            <person name="Staton S.E."/>
            <person name="Cottret L."/>
            <person name="Lelandais-Briere C."/>
            <person name="Owens G.L."/>
            <person name="Carrere S."/>
            <person name="Mayjonade B."/>
            <person name="Legrand L."/>
            <person name="Gill N."/>
            <person name="Kane N.C."/>
            <person name="Bowers J.E."/>
            <person name="Hubner S."/>
            <person name="Bellec A."/>
            <person name="Berard A."/>
            <person name="Berges H."/>
            <person name="Blanchet N."/>
            <person name="Boniface M.C."/>
            <person name="Brunel D."/>
            <person name="Catrice O."/>
            <person name="Chaidir N."/>
            <person name="Claudel C."/>
            <person name="Donnadieu C."/>
            <person name="Faraut T."/>
            <person name="Fievet G."/>
            <person name="Helmstetter N."/>
            <person name="King M."/>
            <person name="Knapp S.J."/>
            <person name="Lai Z."/>
            <person name="Le Paslier M.C."/>
            <person name="Lippi Y."/>
            <person name="Lorenzon L."/>
            <person name="Mandel J.R."/>
            <person name="Marage G."/>
            <person name="Marchand G."/>
            <person name="Marquand E."/>
            <person name="Bret-Mestries E."/>
            <person name="Morien E."/>
            <person name="Nambeesan S."/>
            <person name="Nguyen T."/>
            <person name="Pegot-Espagnet P."/>
            <person name="Pouilly N."/>
            <person name="Raftis F."/>
            <person name="Sallet E."/>
            <person name="Schiex T."/>
            <person name="Thomas J."/>
            <person name="Vandecasteele C."/>
            <person name="Vares D."/>
            <person name="Vear F."/>
            <person name="Vautrin S."/>
            <person name="Crespi M."/>
            <person name="Mangin B."/>
            <person name="Burke J.M."/>
            <person name="Salse J."/>
            <person name="Munos S."/>
            <person name="Vincourt P."/>
            <person name="Rieseberg L.H."/>
            <person name="Langlade N.B."/>
        </authorList>
    </citation>
    <scope>NUCLEOTIDE SEQUENCE [LARGE SCALE GENOMIC DNA]</scope>
    <source>
        <strain evidence="9">cv. SF193</strain>
        <tissue evidence="7">Leaves</tissue>
    </source>
</reference>
<dbReference type="InParanoid" id="A0A251TBD7"/>
<evidence type="ECO:0000256" key="1">
    <source>
        <dbReference type="ARBA" id="ARBA00004604"/>
    </source>
</evidence>
<comment type="subcellular location">
    <subcellularLocation>
        <location evidence="1">Nucleus</location>
        <location evidence="1">Nucleolus</location>
    </subcellularLocation>
</comment>
<sequence>MRELQNQIQNSNCNFNPPLSQSNIVQPSFLKFKTYSSSHLSLSLSSTQKNIDSEQNRRTSKRSLIRPAHATLHLRSGLHSSTVSICPPFHVDWGFSVSQSPSNSTIRSQIINKFFKKNSALGENLDWERNVKPPPVITEEVSQSIEELIMKRISEGHFDDVQKVNKLPSKAPREIKEFVKHHKLLYPTVF</sequence>
<evidence type="ECO:0000256" key="3">
    <source>
        <dbReference type="ARBA" id="ARBA00022552"/>
    </source>
</evidence>
<keyword evidence="3" id="KW-0698">rRNA processing</keyword>
<keyword evidence="2" id="KW-0690">Ribosome biogenesis</keyword>
<dbReference type="Gramene" id="mRNA:HanXRQr2_Chr11g0484691">
    <property type="protein sequence ID" value="mRNA:HanXRQr2_Chr11g0484691"/>
    <property type="gene ID" value="HanXRQr2_Chr11g0484691"/>
</dbReference>
<dbReference type="Pfam" id="PF04006">
    <property type="entry name" value="Mpp10"/>
    <property type="match status" value="1"/>
</dbReference>
<dbReference type="EMBL" id="MNCJ02000326">
    <property type="protein sequence ID" value="KAF5781522.1"/>
    <property type="molecule type" value="Genomic_DNA"/>
</dbReference>
<keyword evidence="4" id="KW-0539">Nucleus</keyword>
<reference evidence="8" key="2">
    <citation type="submission" date="2017-02" db="EMBL/GenBank/DDBJ databases">
        <title>Sunflower complete genome.</title>
        <authorList>
            <person name="Langlade N."/>
            <person name="Munos S."/>
        </authorList>
    </citation>
    <scope>NUCLEOTIDE SEQUENCE [LARGE SCALE GENOMIC DNA]</scope>
    <source>
        <tissue evidence="8">Leaves</tissue>
    </source>
</reference>
<evidence type="ECO:0000256" key="2">
    <source>
        <dbReference type="ARBA" id="ARBA00022517"/>
    </source>
</evidence>
<evidence type="ECO:0000256" key="5">
    <source>
        <dbReference type="ARBA" id="ARBA00023274"/>
    </source>
</evidence>
<evidence type="ECO:0000313" key="7">
    <source>
        <dbReference type="EMBL" id="KAF5781522.1"/>
    </source>
</evidence>
<keyword evidence="9" id="KW-1185">Reference proteome</keyword>
<name>A0A251TBD7_HELAN</name>
<comment type="similarity">
    <text evidence="6">Belongs to the MPP10 family.</text>
</comment>
<reference evidence="7" key="3">
    <citation type="submission" date="2020-06" db="EMBL/GenBank/DDBJ databases">
        <title>Helianthus annuus Genome sequencing and assembly Release 2.</title>
        <authorList>
            <person name="Gouzy J."/>
            <person name="Langlade N."/>
            <person name="Munos S."/>
        </authorList>
    </citation>
    <scope>NUCLEOTIDE SEQUENCE</scope>
    <source>
        <tissue evidence="7">Leaves</tissue>
    </source>
</reference>